<dbReference type="SUPFAM" id="SSF55608">
    <property type="entry name" value="Homing endonucleases"/>
    <property type="match status" value="1"/>
</dbReference>
<gene>
    <name evidence="1" type="ORF">SBORM_0041</name>
</gene>
<accession>A0A088CAE7</accession>
<evidence type="ECO:0000313" key="1">
    <source>
        <dbReference type="EMBL" id="AHX83009.1"/>
    </source>
</evidence>
<keyword evidence="1" id="KW-0540">Nuclease</keyword>
<organism evidence="1">
    <name type="scientific">Sclerotinia borealis</name>
    <dbReference type="NCBI Taxonomy" id="77105"/>
    <lineage>
        <taxon>Eukaryota</taxon>
        <taxon>Fungi</taxon>
        <taxon>Dikarya</taxon>
        <taxon>Ascomycota</taxon>
        <taxon>Pezizomycotina</taxon>
        <taxon>Leotiomycetes</taxon>
        <taxon>Helotiales</taxon>
        <taxon>Sclerotiniaceae</taxon>
        <taxon>Sclerotinia</taxon>
    </lineage>
</organism>
<dbReference type="Gene3D" id="3.10.28.10">
    <property type="entry name" value="Homing endonucleases"/>
    <property type="match status" value="1"/>
</dbReference>
<geneLocation type="mitochondrion" evidence="1"/>
<dbReference type="InterPro" id="IPR027434">
    <property type="entry name" value="Homing_endonucl"/>
</dbReference>
<dbReference type="SMART" id="SM00497">
    <property type="entry name" value="IENR1"/>
    <property type="match status" value="1"/>
</dbReference>
<sequence length="179" mass="20760">MAQLIITQRYFISNVIIPFFDSLTWLSKKAKDYTDWKLIWDLINQGWHFTEEGQKLIYLITNGMNNSRLSTRFTPVEDVSPWDVKERALKLLSLPSNYEVQANGKILLKSLGTYLKGRGNVGVSVLDAKGEIVFKFNSIKDCALFFNVHTRTINRRLENGSLVEYNNQNLVFKREMHLP</sequence>
<keyword evidence="1" id="KW-0496">Mitochondrion</keyword>
<dbReference type="PANTHER" id="PTHR36181">
    <property type="entry name" value="INTRON-ENCODED ENDONUCLEASE AI3-RELATED"/>
    <property type="match status" value="1"/>
</dbReference>
<dbReference type="PANTHER" id="PTHR36181:SF2">
    <property type="entry name" value="INTRON-ENCODED ENDONUCLEASE AI3-RELATED"/>
    <property type="match status" value="1"/>
</dbReference>
<dbReference type="InterPro" id="IPR051289">
    <property type="entry name" value="LAGLIDADG_Endonuclease"/>
</dbReference>
<dbReference type="InterPro" id="IPR003647">
    <property type="entry name" value="Intron_nuc_1_rpt"/>
</dbReference>
<dbReference type="AlphaFoldDB" id="A0A088CAE7"/>
<name>A0A088CAE7_9HELO</name>
<dbReference type="RefSeq" id="YP_009072349.1">
    <property type="nucleotide sequence ID" value="NC_025200.1"/>
</dbReference>
<dbReference type="GO" id="GO:0004519">
    <property type="term" value="F:endonuclease activity"/>
    <property type="evidence" value="ECO:0007669"/>
    <property type="project" value="UniProtKB-KW"/>
</dbReference>
<reference evidence="1" key="1">
    <citation type="journal article" date="2014" name="PLoS ONE">
        <title>The 203 kbp Mitochondrial Genome of the Phytopathogenic Fungus Sclerotinia borealis Reveals Multiple Invasions of Introns and Genomic Duplications.</title>
        <authorList>
            <person name="Mardanov A.V."/>
            <person name="Beletsky A.V."/>
            <person name="Kadnikov V.V."/>
            <person name="Ignatov A.N."/>
            <person name="Ravin N.V."/>
        </authorList>
    </citation>
    <scope>NUCLEOTIDE SEQUENCE</scope>
    <source>
        <strain evidence="1">F-4128</strain>
    </source>
</reference>
<keyword evidence="1" id="KW-0378">Hydrolase</keyword>
<proteinExistence type="predicted"/>
<protein>
    <submittedName>
        <fullName evidence="1">Truncated LAGLIDADG endonuclease</fullName>
    </submittedName>
</protein>
<dbReference type="EMBL" id="KJ434027">
    <property type="protein sequence ID" value="AHX83009.1"/>
    <property type="molecule type" value="Genomic_DNA"/>
</dbReference>
<dbReference type="GeneID" id="20497986"/>
<keyword evidence="1" id="KW-0255">Endonuclease</keyword>